<feature type="transmembrane region" description="Helical" evidence="5">
    <location>
        <begin position="142"/>
        <end position="166"/>
    </location>
</feature>
<feature type="transmembrane region" description="Helical" evidence="5">
    <location>
        <begin position="113"/>
        <end position="130"/>
    </location>
</feature>
<dbReference type="InterPro" id="IPR009908">
    <property type="entry name" value="Methylamine_util_MauE"/>
</dbReference>
<gene>
    <name evidence="7" type="ORF">OG929_27250</name>
</gene>
<name>A0ABZ1X2C0_9ACTN</name>
<keyword evidence="4 5" id="KW-0472">Membrane</keyword>
<feature type="domain" description="Methylamine utilisation protein MauE" evidence="6">
    <location>
        <begin position="3"/>
        <end position="129"/>
    </location>
</feature>
<evidence type="ECO:0000256" key="3">
    <source>
        <dbReference type="ARBA" id="ARBA00022989"/>
    </source>
</evidence>
<dbReference type="Pfam" id="PF07291">
    <property type="entry name" value="MauE"/>
    <property type="match status" value="1"/>
</dbReference>
<evidence type="ECO:0000259" key="6">
    <source>
        <dbReference type="Pfam" id="PF07291"/>
    </source>
</evidence>
<dbReference type="Proteomes" id="UP001432168">
    <property type="component" value="Chromosome"/>
</dbReference>
<comment type="subcellular location">
    <subcellularLocation>
        <location evidence="1">Membrane</location>
        <topology evidence="1">Multi-pass membrane protein</topology>
    </subcellularLocation>
</comment>
<dbReference type="RefSeq" id="WP_329266566.1">
    <property type="nucleotide sequence ID" value="NZ_CP109011.1"/>
</dbReference>
<feature type="transmembrane region" description="Helical" evidence="5">
    <location>
        <begin position="43"/>
        <end position="66"/>
    </location>
</feature>
<proteinExistence type="predicted"/>
<dbReference type="EMBL" id="CP109011">
    <property type="protein sequence ID" value="WUT45766.1"/>
    <property type="molecule type" value="Genomic_DNA"/>
</dbReference>
<evidence type="ECO:0000313" key="7">
    <source>
        <dbReference type="EMBL" id="WUT45766.1"/>
    </source>
</evidence>
<keyword evidence="2 5" id="KW-0812">Transmembrane</keyword>
<evidence type="ECO:0000313" key="8">
    <source>
        <dbReference type="Proteomes" id="UP001432168"/>
    </source>
</evidence>
<protein>
    <recommendedName>
        <fullName evidence="6">Methylamine utilisation protein MauE domain-containing protein</fullName>
    </recommendedName>
</protein>
<keyword evidence="8" id="KW-1185">Reference proteome</keyword>
<evidence type="ECO:0000256" key="5">
    <source>
        <dbReference type="SAM" id="Phobius"/>
    </source>
</evidence>
<keyword evidence="3 5" id="KW-1133">Transmembrane helix</keyword>
<evidence type="ECO:0000256" key="2">
    <source>
        <dbReference type="ARBA" id="ARBA00022692"/>
    </source>
</evidence>
<feature type="transmembrane region" description="Helical" evidence="5">
    <location>
        <begin position="73"/>
        <end position="93"/>
    </location>
</feature>
<accession>A0ABZ1X2C0</accession>
<organism evidence="7 8">
    <name type="scientific">Streptomyces pseudovenezuelae</name>
    <dbReference type="NCBI Taxonomy" id="67350"/>
    <lineage>
        <taxon>Bacteria</taxon>
        <taxon>Bacillati</taxon>
        <taxon>Actinomycetota</taxon>
        <taxon>Actinomycetes</taxon>
        <taxon>Kitasatosporales</taxon>
        <taxon>Streptomycetaceae</taxon>
        <taxon>Streptomyces</taxon>
        <taxon>Streptomyces aurantiacus group</taxon>
    </lineage>
</organism>
<evidence type="ECO:0000256" key="4">
    <source>
        <dbReference type="ARBA" id="ARBA00023136"/>
    </source>
</evidence>
<reference evidence="7" key="1">
    <citation type="submission" date="2022-10" db="EMBL/GenBank/DDBJ databases">
        <title>The complete genomes of actinobacterial strains from the NBC collection.</title>
        <authorList>
            <person name="Joergensen T.S."/>
            <person name="Alvarez Arevalo M."/>
            <person name="Sterndorff E.B."/>
            <person name="Faurdal D."/>
            <person name="Vuksanovic O."/>
            <person name="Mourched A.-S."/>
            <person name="Charusanti P."/>
            <person name="Shaw S."/>
            <person name="Blin K."/>
            <person name="Weber T."/>
        </authorList>
    </citation>
    <scope>NUCLEOTIDE SEQUENCE</scope>
    <source>
        <strain evidence="7">NBC_00686</strain>
    </source>
</reference>
<sequence>MNAVDVFGRLCLLATFAWSATPKIVNFTEFRQHVATTIPGIGFFASPLAASVIATELGAGLCLMVYPLRIIGLAGAAFLLTSFTVYLFAVMRIKPGTACGCVGADGTAVSGAHLVRNLILLVACGVTWWATVDSASSSLSDYAVLAAPATAVAIAVLHLGELAALLRPAATD</sequence>
<evidence type="ECO:0000256" key="1">
    <source>
        <dbReference type="ARBA" id="ARBA00004141"/>
    </source>
</evidence>